<dbReference type="Proteomes" id="UP000321578">
    <property type="component" value="Unassembled WGS sequence"/>
</dbReference>
<comment type="caution">
    <text evidence="2">The sequence shown here is derived from an EMBL/GenBank/DDBJ whole genome shotgun (WGS) entry which is preliminary data.</text>
</comment>
<evidence type="ECO:0000256" key="1">
    <source>
        <dbReference type="SAM" id="Phobius"/>
    </source>
</evidence>
<dbReference type="EMBL" id="VORO01000026">
    <property type="protein sequence ID" value="TXD87343.1"/>
    <property type="molecule type" value="Genomic_DNA"/>
</dbReference>
<feature type="transmembrane region" description="Helical" evidence="1">
    <location>
        <begin position="18"/>
        <end position="36"/>
    </location>
</feature>
<dbReference type="Pfam" id="PF17418">
    <property type="entry name" value="SdpA"/>
    <property type="match status" value="1"/>
</dbReference>
<evidence type="ECO:0000313" key="2">
    <source>
        <dbReference type="EMBL" id="TXD87343.1"/>
    </source>
</evidence>
<keyword evidence="1" id="KW-0812">Transmembrane</keyword>
<accession>A0A5C6ZCL2</accession>
<dbReference type="InterPro" id="IPR023902">
    <property type="entry name" value="Sporulation_SdpA"/>
</dbReference>
<keyword evidence="1" id="KW-1133">Transmembrane helix</keyword>
<dbReference type="OrthoDB" id="799068at2"/>
<reference evidence="2 3" key="1">
    <citation type="submission" date="2019-08" db="EMBL/GenBank/DDBJ databases">
        <title>Genomes of Subsaximicrobium wynnwilliamsii strains.</title>
        <authorList>
            <person name="Bowman J.P."/>
        </authorList>
    </citation>
    <scope>NUCLEOTIDE SEQUENCE [LARGE SCALE GENOMIC DNA]</scope>
    <source>
        <strain evidence="2 3">2-80-2</strain>
    </source>
</reference>
<keyword evidence="1" id="KW-0472">Membrane</keyword>
<organism evidence="2 3">
    <name type="scientific">Subsaximicrobium wynnwilliamsii</name>
    <dbReference type="NCBI Taxonomy" id="291179"/>
    <lineage>
        <taxon>Bacteria</taxon>
        <taxon>Pseudomonadati</taxon>
        <taxon>Bacteroidota</taxon>
        <taxon>Flavobacteriia</taxon>
        <taxon>Flavobacteriales</taxon>
        <taxon>Flavobacteriaceae</taxon>
        <taxon>Subsaximicrobium</taxon>
    </lineage>
</organism>
<evidence type="ECO:0000313" key="3">
    <source>
        <dbReference type="Proteomes" id="UP000321578"/>
    </source>
</evidence>
<dbReference type="NCBIfam" id="TIGR04034">
    <property type="entry name" value="export_SdpA"/>
    <property type="match status" value="1"/>
</dbReference>
<dbReference type="AlphaFoldDB" id="A0A5C6ZCL2"/>
<sequence length="176" mass="21067">MISWLMIFMKSYKKTTQYLLNMIVIILVFFMLIIFSKDNVINLNANTLRIISPQGYAFFTRDPKEPQLFIYKLEERKIIEDLSKNSTTSDMLFGLSRKNRRQSLEMNEIFPKLIKWEDYNSLEDLKHIVPDTLSIKSKDSKKLTGQFLIIREKRIPWAWASNLKTPQRKFKFIYLK</sequence>
<protein>
    <submittedName>
        <fullName evidence="2">SdpA family antimicrobial peptide system protein</fullName>
    </submittedName>
</protein>
<name>A0A5C6ZCL2_9FLAO</name>
<gene>
    <name evidence="2" type="ORF">ESY86_17435</name>
</gene>
<proteinExistence type="predicted"/>
<keyword evidence="3" id="KW-1185">Reference proteome</keyword>